<evidence type="ECO:0000313" key="2">
    <source>
        <dbReference type="Proteomes" id="UP000319894"/>
    </source>
</evidence>
<dbReference type="EMBL" id="QMDX01000011">
    <property type="protein sequence ID" value="TSD09685.1"/>
    <property type="molecule type" value="Genomic_DNA"/>
</dbReference>
<organism evidence="1 2">
    <name type="scientific">Haloglomus irregulare</name>
    <dbReference type="NCBI Taxonomy" id="2234134"/>
    <lineage>
        <taxon>Archaea</taxon>
        <taxon>Methanobacteriati</taxon>
        <taxon>Methanobacteriota</taxon>
        <taxon>Stenosarchaea group</taxon>
        <taxon>Halobacteria</taxon>
        <taxon>Halobacteriales</taxon>
        <taxon>Natronomonadaceae</taxon>
        <taxon>Haloglomus</taxon>
    </lineage>
</organism>
<proteinExistence type="predicted"/>
<reference evidence="1 2" key="1">
    <citation type="submission" date="2018-06" db="EMBL/GenBank/DDBJ databases">
        <title>Natronomonas sp. F16-60 a new haloarchaeon isolated from a solar saltern of Isla Cristina, Huelva, Spain.</title>
        <authorList>
            <person name="Duran-Viseras A."/>
            <person name="Sanchez-Porro C."/>
            <person name="Ventosa A."/>
        </authorList>
    </citation>
    <scope>NUCLEOTIDE SEQUENCE [LARGE SCALE GENOMIC DNA]</scope>
    <source>
        <strain evidence="1 2">F16-60</strain>
    </source>
</reference>
<dbReference type="AlphaFoldDB" id="A0A554MX34"/>
<keyword evidence="2" id="KW-1185">Reference proteome</keyword>
<comment type="caution">
    <text evidence="1">The sequence shown here is derived from an EMBL/GenBank/DDBJ whole genome shotgun (WGS) entry which is preliminary data.</text>
</comment>
<evidence type="ECO:0000313" key="1">
    <source>
        <dbReference type="EMBL" id="TSD09685.1"/>
    </source>
</evidence>
<accession>A0A554MX34</accession>
<dbReference type="RefSeq" id="WP_144262971.1">
    <property type="nucleotide sequence ID" value="NZ_QMDX01000011.1"/>
</dbReference>
<dbReference type="InParanoid" id="A0A554MX34"/>
<gene>
    <name evidence="1" type="ORF">DP107_15070</name>
</gene>
<sequence length="237" mass="26123">MKIRGDRECKDCGTRWAYYETGSVECPSCGSLRSVGVEDERTLHTASPRTLDLTPAREELEAGESLRRVAERAAEIAREFARGYGFIEAGELQPLDDRYLTAMELRHVGGELSRTRAVDEAEEFYLLALLQGDVGDRPDPETVPSSLAAARGLAYATAVDEYRSDLRQYLDEHPDPGADGVLGPFDTHCKRARALDGDIPTTDAERLVAAARELYRYLVDGDETALLAAEDRLEALA</sequence>
<name>A0A554MX34_9EURY</name>
<dbReference type="InterPro" id="IPR055541">
    <property type="entry name" value="DUF7117"/>
</dbReference>
<protein>
    <submittedName>
        <fullName evidence="1">TFIIB-type zinc ribbon-containing protein</fullName>
    </submittedName>
</protein>
<dbReference type="Proteomes" id="UP000319894">
    <property type="component" value="Unassembled WGS sequence"/>
</dbReference>
<dbReference type="OrthoDB" id="341613at2157"/>
<dbReference type="Pfam" id="PF23430">
    <property type="entry name" value="DUF7117"/>
    <property type="match status" value="1"/>
</dbReference>